<accession>A0A1G5FQD5</accession>
<dbReference type="Proteomes" id="UP000183104">
    <property type="component" value="Unassembled WGS sequence"/>
</dbReference>
<organism evidence="1 2">
    <name type="scientific">Thiohalorhabdus denitrificans</name>
    <dbReference type="NCBI Taxonomy" id="381306"/>
    <lineage>
        <taxon>Bacteria</taxon>
        <taxon>Pseudomonadati</taxon>
        <taxon>Pseudomonadota</taxon>
        <taxon>Gammaproteobacteria</taxon>
        <taxon>Thiohalorhabdales</taxon>
        <taxon>Thiohalorhabdaceae</taxon>
        <taxon>Thiohalorhabdus</taxon>
    </lineage>
</organism>
<dbReference type="OrthoDB" id="5292308at2"/>
<dbReference type="RefSeq" id="WP_054965258.1">
    <property type="nucleotide sequence ID" value="NZ_FMUN01000005.1"/>
</dbReference>
<name>A0A1G5FQD5_9GAMM</name>
<sequence length="212" mass="23583">MPRYSIDALNPSGSRAWRLQDDHTWRKAQFAEPLSAGDLTTTDPAEARRWLAGRLQKDWRGRLSWEAAPDRGPFAPGEIGIHPIAHREGTARVPDREALQRVLAQAPADERRVLCLDTDGNFRLRDPEAEPLAGDPDLAAHGDSLSGAAYLGPEAAADSRYVDETYRKFLGAWYQHLRSGRVSLYAGEAPWDLDTDTLIARIQEWRGGGQES</sequence>
<evidence type="ECO:0000313" key="2">
    <source>
        <dbReference type="Proteomes" id="UP000183104"/>
    </source>
</evidence>
<keyword evidence="2" id="KW-1185">Reference proteome</keyword>
<gene>
    <name evidence="1" type="ORF">SAMN05661077_2063</name>
</gene>
<dbReference type="EMBL" id="FMUN01000005">
    <property type="protein sequence ID" value="SCY41354.1"/>
    <property type="molecule type" value="Genomic_DNA"/>
</dbReference>
<proteinExistence type="predicted"/>
<dbReference type="AlphaFoldDB" id="A0A1G5FQD5"/>
<reference evidence="2" key="1">
    <citation type="submission" date="2016-10" db="EMBL/GenBank/DDBJ databases">
        <authorList>
            <person name="Varghese N."/>
        </authorList>
    </citation>
    <scope>NUCLEOTIDE SEQUENCE [LARGE SCALE GENOMIC DNA]</scope>
    <source>
        <strain evidence="2">HL 19</strain>
    </source>
</reference>
<protein>
    <submittedName>
        <fullName evidence="1">Uncharacterized protein</fullName>
    </submittedName>
</protein>
<evidence type="ECO:0000313" key="1">
    <source>
        <dbReference type="EMBL" id="SCY41354.1"/>
    </source>
</evidence>